<dbReference type="InterPro" id="IPR036679">
    <property type="entry name" value="FlgN-like_sf"/>
</dbReference>
<keyword evidence="3" id="KW-0966">Cell projection</keyword>
<keyword evidence="1" id="KW-1005">Bacterial flagellum biogenesis</keyword>
<evidence type="ECO:0000256" key="2">
    <source>
        <dbReference type="SAM" id="Coils"/>
    </source>
</evidence>
<reference evidence="4" key="1">
    <citation type="journal article" date="2019" name="Int. J. Syst. Evol. Microbiol.">
        <title>The Global Catalogue of Microorganisms (GCM) 10K type strain sequencing project: providing services to taxonomists for standard genome sequencing and annotation.</title>
        <authorList>
            <consortium name="The Broad Institute Genomics Platform"/>
            <consortium name="The Broad Institute Genome Sequencing Center for Infectious Disease"/>
            <person name="Wu L."/>
            <person name="Ma J."/>
        </authorList>
    </citation>
    <scope>NUCLEOTIDE SEQUENCE [LARGE SCALE GENOMIC DNA]</scope>
    <source>
        <strain evidence="4">GH52</strain>
    </source>
</reference>
<sequence>MSFRELADTLISMKHMYESLYDIAMQKQQAIKSNEITALTTFVAQETKLVKTLEEHEASFKAVAITFQRDKGLRPKLKINLSDLVKVVSHPEEKQELIQLQQQIEDITRRLQAENELNQLLIQQSLDFVNVTLDAVLGADEEEYTYKKPTMHVETNKRRGIIDHKA</sequence>
<evidence type="ECO:0000313" key="3">
    <source>
        <dbReference type="EMBL" id="MFD2116998.1"/>
    </source>
</evidence>
<dbReference type="SUPFAM" id="SSF140566">
    <property type="entry name" value="FlgN-like"/>
    <property type="match status" value="1"/>
</dbReference>
<keyword evidence="2" id="KW-0175">Coiled coil</keyword>
<name>A0ABW4YNB6_9BACL</name>
<comment type="caution">
    <text evidence="3">The sequence shown here is derived from an EMBL/GenBank/DDBJ whole genome shotgun (WGS) entry which is preliminary data.</text>
</comment>
<dbReference type="Pfam" id="PF05130">
    <property type="entry name" value="FlgN"/>
    <property type="match status" value="1"/>
</dbReference>
<dbReference type="InterPro" id="IPR007809">
    <property type="entry name" value="FlgN-like"/>
</dbReference>
<evidence type="ECO:0000256" key="1">
    <source>
        <dbReference type="ARBA" id="ARBA00022795"/>
    </source>
</evidence>
<dbReference type="RefSeq" id="WP_377773719.1">
    <property type="nucleotide sequence ID" value="NZ_JBHUHO010000033.1"/>
</dbReference>
<dbReference type="EMBL" id="JBHUHO010000033">
    <property type="protein sequence ID" value="MFD2116998.1"/>
    <property type="molecule type" value="Genomic_DNA"/>
</dbReference>
<dbReference type="Proteomes" id="UP001597362">
    <property type="component" value="Unassembled WGS sequence"/>
</dbReference>
<keyword evidence="4" id="KW-1185">Reference proteome</keyword>
<gene>
    <name evidence="3" type="ORF">ACFSJH_14810</name>
</gene>
<evidence type="ECO:0000313" key="4">
    <source>
        <dbReference type="Proteomes" id="UP001597362"/>
    </source>
</evidence>
<keyword evidence="3" id="KW-0282">Flagellum</keyword>
<dbReference type="Gene3D" id="1.20.58.300">
    <property type="entry name" value="FlgN-like"/>
    <property type="match status" value="1"/>
</dbReference>
<organism evidence="3 4">
    <name type="scientific">Paenibacillus yanchengensis</name>
    <dbReference type="NCBI Taxonomy" id="2035833"/>
    <lineage>
        <taxon>Bacteria</taxon>
        <taxon>Bacillati</taxon>
        <taxon>Bacillota</taxon>
        <taxon>Bacilli</taxon>
        <taxon>Bacillales</taxon>
        <taxon>Paenibacillaceae</taxon>
        <taxon>Paenibacillus</taxon>
    </lineage>
</organism>
<accession>A0ABW4YNB6</accession>
<proteinExistence type="predicted"/>
<keyword evidence="3" id="KW-0969">Cilium</keyword>
<protein>
    <submittedName>
        <fullName evidence="3">Flagellar protein FlgN</fullName>
    </submittedName>
</protein>
<feature type="coiled-coil region" evidence="2">
    <location>
        <begin position="90"/>
        <end position="124"/>
    </location>
</feature>